<dbReference type="RefSeq" id="WP_175489548.1">
    <property type="nucleotide sequence ID" value="NZ_FOLY01000001.1"/>
</dbReference>
<dbReference type="EMBL" id="FOLY01000001">
    <property type="protein sequence ID" value="SFB99388.1"/>
    <property type="molecule type" value="Genomic_DNA"/>
</dbReference>
<keyword evidence="1" id="KW-0812">Transmembrane</keyword>
<organism evidence="2 3">
    <name type="scientific">Kushneria avicenniae</name>
    <dbReference type="NCBI Taxonomy" id="402385"/>
    <lineage>
        <taxon>Bacteria</taxon>
        <taxon>Pseudomonadati</taxon>
        <taxon>Pseudomonadota</taxon>
        <taxon>Gammaproteobacteria</taxon>
        <taxon>Oceanospirillales</taxon>
        <taxon>Halomonadaceae</taxon>
        <taxon>Kushneria</taxon>
    </lineage>
</organism>
<evidence type="ECO:0008006" key="4">
    <source>
        <dbReference type="Google" id="ProtNLM"/>
    </source>
</evidence>
<sequence length="131" mass="14645">MKQFDIYQHADGRLQAVKQGWNWPAFFFGTLWALCCRLWRIAALTIVGILILSVAGALEKSGLLDVVANIVCLGVYVAFGLNGNQWRRRQLLSGGFHFAGSIEAGRRDDAIRRHAECQPPETTIDRPTFQA</sequence>
<keyword evidence="3" id="KW-1185">Reference proteome</keyword>
<dbReference type="Proteomes" id="UP000199046">
    <property type="component" value="Unassembled WGS sequence"/>
</dbReference>
<protein>
    <recommendedName>
        <fullName evidence="4">DUF2628 domain-containing protein</fullName>
    </recommendedName>
</protein>
<proteinExistence type="predicted"/>
<dbReference type="InterPro" id="IPR024399">
    <property type="entry name" value="DUF2628"/>
</dbReference>
<evidence type="ECO:0000313" key="3">
    <source>
        <dbReference type="Proteomes" id="UP000199046"/>
    </source>
</evidence>
<gene>
    <name evidence="2" type="ORF">SAMN05421848_0157</name>
</gene>
<evidence type="ECO:0000256" key="1">
    <source>
        <dbReference type="SAM" id="Phobius"/>
    </source>
</evidence>
<dbReference type="STRING" id="402385.SAMN05421848_0157"/>
<evidence type="ECO:0000313" key="2">
    <source>
        <dbReference type="EMBL" id="SFB99388.1"/>
    </source>
</evidence>
<dbReference type="Pfam" id="PF10947">
    <property type="entry name" value="DUF2628"/>
    <property type="match status" value="1"/>
</dbReference>
<feature type="transmembrane region" description="Helical" evidence="1">
    <location>
        <begin position="38"/>
        <end position="57"/>
    </location>
</feature>
<name>A0A1I1FP24_9GAMM</name>
<keyword evidence="1" id="KW-0472">Membrane</keyword>
<reference evidence="3" key="1">
    <citation type="submission" date="2016-10" db="EMBL/GenBank/DDBJ databases">
        <authorList>
            <person name="Varghese N."/>
            <person name="Submissions S."/>
        </authorList>
    </citation>
    <scope>NUCLEOTIDE SEQUENCE [LARGE SCALE GENOMIC DNA]</scope>
    <source>
        <strain evidence="3">DSM 23439</strain>
    </source>
</reference>
<accession>A0A1I1FP24</accession>
<keyword evidence="1" id="KW-1133">Transmembrane helix</keyword>
<dbReference type="AlphaFoldDB" id="A0A1I1FP24"/>
<feature type="transmembrane region" description="Helical" evidence="1">
    <location>
        <begin position="63"/>
        <end position="81"/>
    </location>
</feature>